<accession>A0A482XIG9</accession>
<evidence type="ECO:0008006" key="9">
    <source>
        <dbReference type="Google" id="ProtNLM"/>
    </source>
</evidence>
<dbReference type="InterPro" id="IPR047165">
    <property type="entry name" value="RHG17/44/SH3BP1-like"/>
</dbReference>
<dbReference type="SMR" id="A0A482XIG9"/>
<evidence type="ECO:0000256" key="2">
    <source>
        <dbReference type="ARBA" id="ARBA00022553"/>
    </source>
</evidence>
<feature type="compositionally biased region" description="Basic and acidic residues" evidence="4">
    <location>
        <begin position="538"/>
        <end position="551"/>
    </location>
</feature>
<feature type="region of interest" description="Disordered" evidence="4">
    <location>
        <begin position="645"/>
        <end position="868"/>
    </location>
</feature>
<dbReference type="FunFam" id="1.10.555.10:FF:000001">
    <property type="entry name" value="Rho GTPase activating protein 44"/>
    <property type="match status" value="1"/>
</dbReference>
<evidence type="ECO:0000313" key="7">
    <source>
        <dbReference type="EMBL" id="RZF45716.1"/>
    </source>
</evidence>
<sequence length="868" mass="94863">MKKQLFRVKQFADQTFSRAGKTEALSDDLQAAEKRVEFIKTACQNTGKKLTASLLGQGQDAPAREKRLKKSPDYNLGISMLECSSFDEDFLLRHIVVECGKLEMCLANAYVDHEARVEAGVLGMLQQVSDTDVPNILKQRRNLNKCMLDMESARTKYQAALKHSSATVGSKLDSLKDELEEAENKVEQCRDALACEMFQLISKESDIARTVLEYAKLQRTYHQNALTILDEMIPELETSICDSSMKPVFGFPLEDHLRVTGRKIAYPIELCVCGLLTLGMDEEGLFRVAGGASKMRRMKLSFDAGCMEIETLMDYRDPHIIAGVLKSYLRELPEPLLTDHLYDEWMAAARVPAEARAQALWTVAQKLPKANLDNLRYLVKFLSTLAHNHESNKMTPQNIAIVIAPNLIWSSSDDGNSIGMNMNKANVHSIIIDCLVSHADWFFPEECEMYITVNRERATGALVNGSHHVRSSSADTQLINIGGGDVISTTPAGGGGGGDIKRTQSNSSLSDHNNSPPQGSPKPAIRMRKNKPAPVPPKDSHASQTHNDKSQQHAHAATSAPEKSSKSSSGGKHNAETSHHHDTLQTTTDLLGSLRTSDTEDVGGSEDKDLLLGFEKIALESGEAVEKKPDVCEKEATVGLLVSESLQQSCASDTPKPAASSEGYKGSVDPAYGTLDRKRPPRPTPLPRTSIMSTSAGDDLMLRKPAVPERPATLQRPLSSSFRVTRTADALTDAGDKADNDRGPVSLERAHVYSVDKQQVSIIQVGNGPKQENNKTDCKDSIEKPERPPKPELLPEKSQVLTHRRTPSEGHIIDKGHNAAPESPRSVTRMPPRPTIPPPPHPAQQGGTSSSPLPTSPTSKTASESTNL</sequence>
<feature type="compositionally biased region" description="Basic and acidic residues" evidence="4">
    <location>
        <begin position="573"/>
        <end position="583"/>
    </location>
</feature>
<dbReference type="STRING" id="195883.A0A482XIG9"/>
<feature type="compositionally biased region" description="Low complexity" evidence="4">
    <location>
        <begin position="848"/>
        <end position="868"/>
    </location>
</feature>
<feature type="compositionally biased region" description="Basic and acidic residues" evidence="4">
    <location>
        <begin position="772"/>
        <end position="795"/>
    </location>
</feature>
<dbReference type="InterPro" id="IPR004148">
    <property type="entry name" value="BAR_dom"/>
</dbReference>
<proteinExistence type="predicted"/>
<feature type="domain" description="Rho-GAP" evidence="5">
    <location>
        <begin position="251"/>
        <end position="443"/>
    </location>
</feature>
<evidence type="ECO:0000313" key="8">
    <source>
        <dbReference type="Proteomes" id="UP000291343"/>
    </source>
</evidence>
<comment type="caution">
    <text evidence="7">The sequence shown here is derived from an EMBL/GenBank/DDBJ whole genome shotgun (WGS) entry which is preliminary data.</text>
</comment>
<dbReference type="Gene3D" id="1.10.555.10">
    <property type="entry name" value="Rho GTPase activation protein"/>
    <property type="match status" value="1"/>
</dbReference>
<dbReference type="GO" id="GO:0007165">
    <property type="term" value="P:signal transduction"/>
    <property type="evidence" value="ECO:0007669"/>
    <property type="project" value="InterPro"/>
</dbReference>
<evidence type="ECO:0000256" key="3">
    <source>
        <dbReference type="SAM" id="Coils"/>
    </source>
</evidence>
<dbReference type="GO" id="GO:0032956">
    <property type="term" value="P:regulation of actin cytoskeleton organization"/>
    <property type="evidence" value="ECO:0007669"/>
    <property type="project" value="TreeGrafter"/>
</dbReference>
<feature type="region of interest" description="Disordered" evidence="4">
    <location>
        <begin position="468"/>
        <end position="586"/>
    </location>
</feature>
<dbReference type="Gene3D" id="1.20.1270.60">
    <property type="entry name" value="Arfaptin homology (AH) domain/BAR domain"/>
    <property type="match status" value="1"/>
</dbReference>
<dbReference type="Pfam" id="PF00620">
    <property type="entry name" value="RhoGAP"/>
    <property type="match status" value="1"/>
</dbReference>
<keyword evidence="8" id="KW-1185">Reference proteome</keyword>
<feature type="coiled-coil region" evidence="3">
    <location>
        <begin position="165"/>
        <end position="199"/>
    </location>
</feature>
<dbReference type="SMART" id="SM00324">
    <property type="entry name" value="RhoGAP"/>
    <property type="match status" value="1"/>
</dbReference>
<dbReference type="SUPFAM" id="SSF48350">
    <property type="entry name" value="GTPase activation domain, GAP"/>
    <property type="match status" value="1"/>
</dbReference>
<dbReference type="FunCoup" id="A0A482XIG9">
    <property type="interactions" value="520"/>
</dbReference>
<dbReference type="InterPro" id="IPR027267">
    <property type="entry name" value="AH/BAR_dom_sf"/>
</dbReference>
<dbReference type="GO" id="GO:0035020">
    <property type="term" value="P:regulation of Rac protein signal transduction"/>
    <property type="evidence" value="ECO:0007669"/>
    <property type="project" value="TreeGrafter"/>
</dbReference>
<feature type="compositionally biased region" description="Basic and acidic residues" evidence="4">
    <location>
        <begin position="806"/>
        <end position="817"/>
    </location>
</feature>
<evidence type="ECO:0000256" key="4">
    <source>
        <dbReference type="SAM" id="MobiDB-lite"/>
    </source>
</evidence>
<dbReference type="InParanoid" id="A0A482XIG9"/>
<dbReference type="SUPFAM" id="SSF103657">
    <property type="entry name" value="BAR/IMD domain-like"/>
    <property type="match status" value="1"/>
</dbReference>
<keyword evidence="1" id="KW-0343">GTPase activation</keyword>
<dbReference type="PROSITE" id="PS51021">
    <property type="entry name" value="BAR"/>
    <property type="match status" value="1"/>
</dbReference>
<dbReference type="PANTHER" id="PTHR14130">
    <property type="entry name" value="3BP-1 RELATED RHOGAP"/>
    <property type="match status" value="1"/>
</dbReference>
<dbReference type="OrthoDB" id="19923at2759"/>
<evidence type="ECO:0000256" key="1">
    <source>
        <dbReference type="ARBA" id="ARBA00022468"/>
    </source>
</evidence>
<dbReference type="GO" id="GO:0005096">
    <property type="term" value="F:GTPase activator activity"/>
    <property type="evidence" value="ECO:0007669"/>
    <property type="project" value="UniProtKB-KW"/>
</dbReference>
<keyword evidence="3" id="KW-0175">Coiled coil</keyword>
<dbReference type="EMBL" id="QKKF02008413">
    <property type="protein sequence ID" value="RZF45716.1"/>
    <property type="molecule type" value="Genomic_DNA"/>
</dbReference>
<dbReference type="Pfam" id="PF03114">
    <property type="entry name" value="BAR"/>
    <property type="match status" value="1"/>
</dbReference>
<reference evidence="7 8" key="1">
    <citation type="journal article" date="2017" name="Gigascience">
        <title>Genome sequence of the small brown planthopper, Laodelphax striatellus.</title>
        <authorList>
            <person name="Zhu J."/>
            <person name="Jiang F."/>
            <person name="Wang X."/>
            <person name="Yang P."/>
            <person name="Bao Y."/>
            <person name="Zhao W."/>
            <person name="Wang W."/>
            <person name="Lu H."/>
            <person name="Wang Q."/>
            <person name="Cui N."/>
            <person name="Li J."/>
            <person name="Chen X."/>
            <person name="Luo L."/>
            <person name="Yu J."/>
            <person name="Kang L."/>
            <person name="Cui F."/>
        </authorList>
    </citation>
    <scope>NUCLEOTIDE SEQUENCE [LARGE SCALE GENOMIC DNA]</scope>
    <source>
        <strain evidence="7">Lst14</strain>
    </source>
</reference>
<feature type="compositionally biased region" description="Polar residues" evidence="4">
    <location>
        <begin position="503"/>
        <end position="517"/>
    </location>
</feature>
<evidence type="ECO:0000259" key="5">
    <source>
        <dbReference type="PROSITE" id="PS50238"/>
    </source>
</evidence>
<gene>
    <name evidence="7" type="ORF">LSTR_LSTR005011</name>
</gene>
<protein>
    <recommendedName>
        <fullName evidence="9">Rho-GAP domain-containing protein</fullName>
    </recommendedName>
</protein>
<keyword evidence="2" id="KW-0597">Phosphoprotein</keyword>
<dbReference type="PROSITE" id="PS50238">
    <property type="entry name" value="RHOGAP"/>
    <property type="match status" value="1"/>
</dbReference>
<dbReference type="GO" id="GO:0005737">
    <property type="term" value="C:cytoplasm"/>
    <property type="evidence" value="ECO:0007669"/>
    <property type="project" value="InterPro"/>
</dbReference>
<feature type="compositionally biased region" description="Pro residues" evidence="4">
    <location>
        <begin position="831"/>
        <end position="842"/>
    </location>
</feature>
<dbReference type="CDD" id="cd07595">
    <property type="entry name" value="BAR_RhoGAP_Rich-like"/>
    <property type="match status" value="1"/>
</dbReference>
<dbReference type="AlphaFoldDB" id="A0A482XIG9"/>
<dbReference type="InterPro" id="IPR008936">
    <property type="entry name" value="Rho_GTPase_activation_prot"/>
</dbReference>
<dbReference type="SMART" id="SM00721">
    <property type="entry name" value="BAR"/>
    <property type="match status" value="1"/>
</dbReference>
<dbReference type="PANTHER" id="PTHR14130:SF14">
    <property type="entry name" value="RHO GTPASE-ACTIVATING PROTEIN 92B"/>
    <property type="match status" value="1"/>
</dbReference>
<name>A0A482XIG9_LAOST</name>
<dbReference type="Proteomes" id="UP000291343">
    <property type="component" value="Unassembled WGS sequence"/>
</dbReference>
<dbReference type="InterPro" id="IPR000198">
    <property type="entry name" value="RhoGAP_dom"/>
</dbReference>
<evidence type="ECO:0000259" key="6">
    <source>
        <dbReference type="PROSITE" id="PS51021"/>
    </source>
</evidence>
<organism evidence="7 8">
    <name type="scientific">Laodelphax striatellus</name>
    <name type="common">Small brown planthopper</name>
    <name type="synonym">Delphax striatella</name>
    <dbReference type="NCBI Taxonomy" id="195883"/>
    <lineage>
        <taxon>Eukaryota</taxon>
        <taxon>Metazoa</taxon>
        <taxon>Ecdysozoa</taxon>
        <taxon>Arthropoda</taxon>
        <taxon>Hexapoda</taxon>
        <taxon>Insecta</taxon>
        <taxon>Pterygota</taxon>
        <taxon>Neoptera</taxon>
        <taxon>Paraneoptera</taxon>
        <taxon>Hemiptera</taxon>
        <taxon>Auchenorrhyncha</taxon>
        <taxon>Fulgoroidea</taxon>
        <taxon>Delphacidae</taxon>
        <taxon>Criomorphinae</taxon>
        <taxon>Laodelphax</taxon>
    </lineage>
</organism>
<feature type="domain" description="BAR" evidence="6">
    <location>
        <begin position="14"/>
        <end position="245"/>
    </location>
</feature>